<dbReference type="AlphaFoldDB" id="V3ZLU5"/>
<dbReference type="PANTHER" id="PTHR21494">
    <property type="entry name" value="ACTIVATING SIGNAL COINTEGRATOR 1 COMPLEX SUBUNIT 2 ASC-1 COMPLEX SUBUNIT P100"/>
    <property type="match status" value="1"/>
</dbReference>
<organism evidence="3 4">
    <name type="scientific">Lottia gigantea</name>
    <name type="common">Giant owl limpet</name>
    <dbReference type="NCBI Taxonomy" id="225164"/>
    <lineage>
        <taxon>Eukaryota</taxon>
        <taxon>Metazoa</taxon>
        <taxon>Spiralia</taxon>
        <taxon>Lophotrochozoa</taxon>
        <taxon>Mollusca</taxon>
        <taxon>Gastropoda</taxon>
        <taxon>Patellogastropoda</taxon>
        <taxon>Lottioidea</taxon>
        <taxon>Lottiidae</taxon>
        <taxon>Lottia</taxon>
    </lineage>
</organism>
<dbReference type="CDD" id="cd14364">
    <property type="entry name" value="CUE_ASCC2"/>
    <property type="match status" value="1"/>
</dbReference>
<dbReference type="Gene3D" id="1.10.8.10">
    <property type="entry name" value="DNA helicase RuvA subunit, C-terminal domain"/>
    <property type="match status" value="1"/>
</dbReference>
<dbReference type="SUPFAM" id="SSF46934">
    <property type="entry name" value="UBA-like"/>
    <property type="match status" value="1"/>
</dbReference>
<dbReference type="EMBL" id="KB203711">
    <property type="protein sequence ID" value="ESO83365.1"/>
    <property type="molecule type" value="Genomic_DNA"/>
</dbReference>
<feature type="region of interest" description="Disordered" evidence="1">
    <location>
        <begin position="634"/>
        <end position="666"/>
    </location>
</feature>
<feature type="region of interest" description="Disordered" evidence="1">
    <location>
        <begin position="407"/>
        <end position="433"/>
    </location>
</feature>
<dbReference type="GeneID" id="20233451"/>
<keyword evidence="4" id="KW-1185">Reference proteome</keyword>
<dbReference type="PROSITE" id="PS51140">
    <property type="entry name" value="CUE"/>
    <property type="match status" value="1"/>
</dbReference>
<evidence type="ECO:0000259" key="2">
    <source>
        <dbReference type="PROSITE" id="PS51140"/>
    </source>
</evidence>
<feature type="compositionally biased region" description="Low complexity" evidence="1">
    <location>
        <begin position="414"/>
        <end position="424"/>
    </location>
</feature>
<feature type="region of interest" description="Disordered" evidence="1">
    <location>
        <begin position="680"/>
        <end position="741"/>
    </location>
</feature>
<feature type="compositionally biased region" description="Basic and acidic residues" evidence="1">
    <location>
        <begin position="730"/>
        <end position="741"/>
    </location>
</feature>
<dbReference type="InterPro" id="IPR009060">
    <property type="entry name" value="UBA-like_sf"/>
</dbReference>
<protein>
    <recommendedName>
        <fullName evidence="2">CUE domain-containing protein</fullName>
    </recommendedName>
</protein>
<proteinExistence type="predicted"/>
<accession>V3ZLU5</accession>
<dbReference type="KEGG" id="lgi:LOTGIDRAFT_133587"/>
<dbReference type="Proteomes" id="UP000030746">
    <property type="component" value="Unassembled WGS sequence"/>
</dbReference>
<dbReference type="OrthoDB" id="5577209at2759"/>
<feature type="compositionally biased region" description="Basic residues" evidence="1">
    <location>
        <begin position="719"/>
        <end position="729"/>
    </location>
</feature>
<evidence type="ECO:0000313" key="3">
    <source>
        <dbReference type="EMBL" id="ESO83365.1"/>
    </source>
</evidence>
<dbReference type="GO" id="GO:0006355">
    <property type="term" value="P:regulation of DNA-templated transcription"/>
    <property type="evidence" value="ECO:0007669"/>
    <property type="project" value="TreeGrafter"/>
</dbReference>
<feature type="domain" description="CUE" evidence="2">
    <location>
        <begin position="463"/>
        <end position="506"/>
    </location>
</feature>
<name>V3ZLU5_LOTGI</name>
<reference evidence="3 4" key="1">
    <citation type="journal article" date="2013" name="Nature">
        <title>Insights into bilaterian evolution from three spiralian genomes.</title>
        <authorList>
            <person name="Simakov O."/>
            <person name="Marletaz F."/>
            <person name="Cho S.J."/>
            <person name="Edsinger-Gonzales E."/>
            <person name="Havlak P."/>
            <person name="Hellsten U."/>
            <person name="Kuo D.H."/>
            <person name="Larsson T."/>
            <person name="Lv J."/>
            <person name="Arendt D."/>
            <person name="Savage R."/>
            <person name="Osoegawa K."/>
            <person name="de Jong P."/>
            <person name="Grimwood J."/>
            <person name="Chapman J.A."/>
            <person name="Shapiro H."/>
            <person name="Aerts A."/>
            <person name="Otillar R.P."/>
            <person name="Terry A.Y."/>
            <person name="Boore J.L."/>
            <person name="Grigoriev I.V."/>
            <person name="Lindberg D.R."/>
            <person name="Seaver E.C."/>
            <person name="Weisblat D.A."/>
            <person name="Putnam N.H."/>
            <person name="Rokhsar D.S."/>
        </authorList>
    </citation>
    <scope>NUCLEOTIDE SEQUENCE [LARGE SCALE GENOMIC DNA]</scope>
</reference>
<dbReference type="OMA" id="LSQHEFW"/>
<dbReference type="GO" id="GO:0043130">
    <property type="term" value="F:ubiquitin binding"/>
    <property type="evidence" value="ECO:0007669"/>
    <property type="project" value="InterPro"/>
</dbReference>
<evidence type="ECO:0000256" key="1">
    <source>
        <dbReference type="SAM" id="MobiDB-lite"/>
    </source>
</evidence>
<dbReference type="Pfam" id="PF02845">
    <property type="entry name" value="CUE"/>
    <property type="match status" value="1"/>
</dbReference>
<gene>
    <name evidence="3" type="ORF">LOTGIDRAFT_133587</name>
</gene>
<dbReference type="InterPro" id="IPR003892">
    <property type="entry name" value="CUE"/>
</dbReference>
<sequence length="741" mass="85019">MSVPLDEKHVTDSKSETIPALHPSRIESINFVSYKPPPLDTSDQAQYGEWMERLQFIAEDLHQLLQQPHDIFWCQVVFDEKIHLLLDSYLRYAPRSFDVVYRLDLPDRYKEKQNEVHRLIFLTLLRMATHKESKENLITPKIFGDILYENFLFDVPKMLDMSILYGRGNSQILSKMVNNIFTQQPKYEDDLRATVPTILHVFDNVIAKCRLDNENSATEPKKLGKGESADTLVTIATSDFQDILFYLTDIGETLASFMEIYPKACQIFHEFSFEQKLANFYEQVIPELAEAVKERTFDDISHRHLMKQKLHQSKGSLKKIFNLIITHTCIQPILEHNKKESEPYVEDFLHTMTSVLGERRFLADYESSYSFQDIMDIFDQSECSVDEERLHYIKNAVNTAFATFGKRKKPSGATTTGGRTSPDGSPGPPDDQGAMGGAYGVQIILILLQERCTATGASVSPIELDSMIIAVKDLLPDLGEGFIEIALEELSYNVERVINCILEEKLPPSLIEIDRTLPRQMAAPEPELLVETRRNIYDGDEFDIFRNDKIDMSKIHKGKKEEKAVFRDKNLIKELKPTYDAYGSMYVENMYDKNVEYDDLYEDEYDDTYDTNNVGADDADSADELMSKRLQFRTDRVLQGKEDDDDDNAERDAGPSTHPDGWKKNQFVADPAKLREAAAQRYAAKVARRGGGQPRKYDVQGQAKGQGQSGDVLKNRAYKEKHKTARANHNRRDMSDRKRRV</sequence>
<evidence type="ECO:0000313" key="4">
    <source>
        <dbReference type="Proteomes" id="UP000030746"/>
    </source>
</evidence>
<dbReference type="SMART" id="SM00546">
    <property type="entry name" value="CUE"/>
    <property type="match status" value="1"/>
</dbReference>
<dbReference type="HOGENOM" id="CLU_012749_0_0_1"/>
<dbReference type="RefSeq" id="XP_009065970.1">
    <property type="nucleotide sequence ID" value="XM_009067722.1"/>
</dbReference>
<dbReference type="PANTHER" id="PTHR21494:SF0">
    <property type="entry name" value="ACTIVATING SIGNAL COINTEGRATOR 1 COMPLEX SUBUNIT 2"/>
    <property type="match status" value="1"/>
</dbReference>
<dbReference type="CTD" id="20233451"/>
<dbReference type="InterPro" id="IPR052586">
    <property type="entry name" value="ASCC2"/>
</dbReference>
<dbReference type="STRING" id="225164.V3ZLU5"/>
<dbReference type="InterPro" id="IPR041800">
    <property type="entry name" value="ASCC2_CUE"/>
</dbReference>